<evidence type="ECO:0000256" key="1">
    <source>
        <dbReference type="SAM" id="MobiDB-lite"/>
    </source>
</evidence>
<dbReference type="EMBL" id="MAVT02000005">
    <property type="protein sequence ID" value="POS81453.1"/>
    <property type="molecule type" value="Genomic_DNA"/>
</dbReference>
<evidence type="ECO:0000313" key="3">
    <source>
        <dbReference type="EMBL" id="POS81453.1"/>
    </source>
</evidence>
<feature type="compositionally biased region" description="Basic residues" evidence="1">
    <location>
        <begin position="82"/>
        <end position="101"/>
    </location>
</feature>
<proteinExistence type="predicted"/>
<gene>
    <name evidence="3" type="ORF">DHEL01_v200130</name>
</gene>
<protein>
    <submittedName>
        <fullName evidence="3">Uncharacterized protein</fullName>
    </submittedName>
</protein>
<sequence>MHAPSVISLLVSGLAASTVAGFELNTPGASLSRRSVALIAAAAGPALALPAHISIEARHHQGKKKNKANTRDVEETSDLEKRKPHHQGKGGKKKNKSGANN</sequence>
<feature type="signal peptide" evidence="2">
    <location>
        <begin position="1"/>
        <end position="21"/>
    </location>
</feature>
<feature type="compositionally biased region" description="Basic and acidic residues" evidence="1">
    <location>
        <begin position="69"/>
        <end position="81"/>
    </location>
</feature>
<organism evidence="3 4">
    <name type="scientific">Diaporthe helianthi</name>
    <dbReference type="NCBI Taxonomy" id="158607"/>
    <lineage>
        <taxon>Eukaryota</taxon>
        <taxon>Fungi</taxon>
        <taxon>Dikarya</taxon>
        <taxon>Ascomycota</taxon>
        <taxon>Pezizomycotina</taxon>
        <taxon>Sordariomycetes</taxon>
        <taxon>Sordariomycetidae</taxon>
        <taxon>Diaporthales</taxon>
        <taxon>Diaporthaceae</taxon>
        <taxon>Diaporthe</taxon>
    </lineage>
</organism>
<comment type="caution">
    <text evidence="3">The sequence shown here is derived from an EMBL/GenBank/DDBJ whole genome shotgun (WGS) entry which is preliminary data.</text>
</comment>
<feature type="chain" id="PRO_5015128912" evidence="2">
    <location>
        <begin position="22"/>
        <end position="101"/>
    </location>
</feature>
<dbReference type="Proteomes" id="UP000094444">
    <property type="component" value="Unassembled WGS sequence"/>
</dbReference>
<evidence type="ECO:0000256" key="2">
    <source>
        <dbReference type="SAM" id="SignalP"/>
    </source>
</evidence>
<dbReference type="AlphaFoldDB" id="A0A2P5IG36"/>
<dbReference type="OrthoDB" id="5244545at2759"/>
<evidence type="ECO:0000313" key="4">
    <source>
        <dbReference type="Proteomes" id="UP000094444"/>
    </source>
</evidence>
<keyword evidence="4" id="KW-1185">Reference proteome</keyword>
<accession>A0A2P5IG36</accession>
<dbReference type="STRING" id="158607.A0A2P5IG36"/>
<keyword evidence="2" id="KW-0732">Signal</keyword>
<feature type="region of interest" description="Disordered" evidence="1">
    <location>
        <begin position="55"/>
        <end position="101"/>
    </location>
</feature>
<name>A0A2P5IG36_DIAHE</name>
<reference evidence="3" key="1">
    <citation type="submission" date="2017-09" db="EMBL/GenBank/DDBJ databases">
        <title>Polyketide synthases of a Diaporthe helianthi virulent isolate.</title>
        <authorList>
            <person name="Baroncelli R."/>
        </authorList>
    </citation>
    <scope>NUCLEOTIDE SEQUENCE [LARGE SCALE GENOMIC DNA]</scope>
    <source>
        <strain evidence="3">7/96</strain>
    </source>
</reference>
<dbReference type="InParanoid" id="A0A2P5IG36"/>